<reference evidence="2" key="2">
    <citation type="submission" date="2021-04" db="EMBL/GenBank/DDBJ databases">
        <authorList>
            <person name="Gilroy R."/>
        </authorList>
    </citation>
    <scope>NUCLEOTIDE SEQUENCE</scope>
    <source>
        <strain evidence="2">ChiBcec8-13705</strain>
    </source>
</reference>
<dbReference type="InterPro" id="IPR005321">
    <property type="entry name" value="Peptidase_S58_DmpA"/>
</dbReference>
<name>A0A9D2M7W2_9FIRM</name>
<comment type="similarity">
    <text evidence="1">Belongs to the peptidase S58 family.</text>
</comment>
<dbReference type="Proteomes" id="UP000886803">
    <property type="component" value="Unassembled WGS sequence"/>
</dbReference>
<dbReference type="GO" id="GO:0004177">
    <property type="term" value="F:aminopeptidase activity"/>
    <property type="evidence" value="ECO:0007669"/>
    <property type="project" value="TreeGrafter"/>
</dbReference>
<dbReference type="AlphaFoldDB" id="A0A9D2M7W2"/>
<dbReference type="Gene3D" id="3.60.70.12">
    <property type="entry name" value="L-amino peptidase D-ALA esterase/amidase"/>
    <property type="match status" value="1"/>
</dbReference>
<dbReference type="PANTHER" id="PTHR36512:SF3">
    <property type="entry name" value="BLR5678 PROTEIN"/>
    <property type="match status" value="1"/>
</dbReference>
<dbReference type="InterPro" id="IPR016117">
    <property type="entry name" value="ArgJ-like_dom_sf"/>
</dbReference>
<accession>A0A9D2M7W2</accession>
<dbReference type="PANTHER" id="PTHR36512">
    <property type="entry name" value="D-AMINOPEPTIDASE"/>
    <property type="match status" value="1"/>
</dbReference>
<proteinExistence type="inferred from homology"/>
<sequence length="347" mass="36400">MPTIRELGFAPGRLQPGARNALTDVAGVRVGHCTVHNARHNTGVTVILPREDVYFHKCTAAAAVINGYGKSAGLVQIEELGQLETPIALTNTLGVGLVSDALVQHTVEVCEKYGERLRSVNPVVGECNDSELNEIADRVIGRREVERAFASAGADFAQGCVGAGAGMICHGLKGGIGSASRVVEIGGRAFTVGVLALCNHGCLEELNILGRKPGAAIRARQEETRPESDVGSCILVLGTDLPVSSRQLGRLTRRCAVGLARVGSYWGHGSGDIAIGFTTAHDLRAGKAEEPPIATRAILREDLLEQPFLAAAEAAEESVLNALAAAVPTTGFDGKICHALCEYLDLL</sequence>
<evidence type="ECO:0000313" key="2">
    <source>
        <dbReference type="EMBL" id="HJB42523.1"/>
    </source>
</evidence>
<dbReference type="EMBL" id="DWYG01000143">
    <property type="protein sequence ID" value="HJB42523.1"/>
    <property type="molecule type" value="Genomic_DNA"/>
</dbReference>
<reference evidence="2" key="1">
    <citation type="journal article" date="2021" name="PeerJ">
        <title>Extensive microbial diversity within the chicken gut microbiome revealed by metagenomics and culture.</title>
        <authorList>
            <person name="Gilroy R."/>
            <person name="Ravi A."/>
            <person name="Getino M."/>
            <person name="Pursley I."/>
            <person name="Horton D.L."/>
            <person name="Alikhan N.F."/>
            <person name="Baker D."/>
            <person name="Gharbi K."/>
            <person name="Hall N."/>
            <person name="Watson M."/>
            <person name="Adriaenssens E.M."/>
            <person name="Foster-Nyarko E."/>
            <person name="Jarju S."/>
            <person name="Secka A."/>
            <person name="Antonio M."/>
            <person name="Oren A."/>
            <person name="Chaudhuri R.R."/>
            <person name="La Ragione R."/>
            <person name="Hildebrand F."/>
            <person name="Pallen M.J."/>
        </authorList>
    </citation>
    <scope>NUCLEOTIDE SEQUENCE</scope>
    <source>
        <strain evidence="2">ChiBcec8-13705</strain>
    </source>
</reference>
<evidence type="ECO:0000313" key="3">
    <source>
        <dbReference type="Proteomes" id="UP000886803"/>
    </source>
</evidence>
<dbReference type="SUPFAM" id="SSF56266">
    <property type="entry name" value="DmpA/ArgJ-like"/>
    <property type="match status" value="1"/>
</dbReference>
<protein>
    <submittedName>
        <fullName evidence="2">P1 family peptidase</fullName>
    </submittedName>
</protein>
<dbReference type="Pfam" id="PF03576">
    <property type="entry name" value="Peptidase_S58"/>
    <property type="match status" value="1"/>
</dbReference>
<comment type="caution">
    <text evidence="2">The sequence shown here is derived from an EMBL/GenBank/DDBJ whole genome shotgun (WGS) entry which is preliminary data.</text>
</comment>
<organism evidence="2 3">
    <name type="scientific">Candidatus Gemmiger avicola</name>
    <dbReference type="NCBI Taxonomy" id="2838605"/>
    <lineage>
        <taxon>Bacteria</taxon>
        <taxon>Bacillati</taxon>
        <taxon>Bacillota</taxon>
        <taxon>Clostridia</taxon>
        <taxon>Eubacteriales</taxon>
        <taxon>Gemmiger</taxon>
    </lineage>
</organism>
<gene>
    <name evidence="2" type="ORF">H9945_08495</name>
</gene>
<evidence type="ECO:0000256" key="1">
    <source>
        <dbReference type="ARBA" id="ARBA00007068"/>
    </source>
</evidence>